<dbReference type="PRINTS" id="PR00081">
    <property type="entry name" value="GDHRDH"/>
</dbReference>
<dbReference type="PANTHER" id="PTHR43639:SF1">
    <property type="entry name" value="SHORT-CHAIN DEHYDROGENASE_REDUCTASE FAMILY PROTEIN"/>
    <property type="match status" value="1"/>
</dbReference>
<dbReference type="CDD" id="cd05233">
    <property type="entry name" value="SDR_c"/>
    <property type="match status" value="1"/>
</dbReference>
<proteinExistence type="inferred from homology"/>
<dbReference type="Gene3D" id="3.40.50.720">
    <property type="entry name" value="NAD(P)-binding Rossmann-like Domain"/>
    <property type="match status" value="1"/>
</dbReference>
<comment type="caution">
    <text evidence="3">The sequence shown here is derived from an EMBL/GenBank/DDBJ whole genome shotgun (WGS) entry which is preliminary data.</text>
</comment>
<accession>A0A7W4FEB1</accession>
<organism evidence="3 4">
    <name type="scientific">Gluconacetobacter diazotrophicus</name>
    <name type="common">Acetobacter diazotrophicus</name>
    <dbReference type="NCBI Taxonomy" id="33996"/>
    <lineage>
        <taxon>Bacteria</taxon>
        <taxon>Pseudomonadati</taxon>
        <taxon>Pseudomonadota</taxon>
        <taxon>Alphaproteobacteria</taxon>
        <taxon>Acetobacterales</taxon>
        <taxon>Acetobacteraceae</taxon>
        <taxon>Gluconacetobacter</taxon>
    </lineage>
</organism>
<dbReference type="RefSeq" id="WP_183115697.1">
    <property type="nucleotide sequence ID" value="NZ_JABEQG010000010.1"/>
</dbReference>
<keyword evidence="2" id="KW-0560">Oxidoreductase</keyword>
<dbReference type="PANTHER" id="PTHR43639">
    <property type="entry name" value="OXIDOREDUCTASE, SHORT-CHAIN DEHYDROGENASE/REDUCTASE FAMILY (AFU_ORTHOLOGUE AFUA_5G02870)"/>
    <property type="match status" value="1"/>
</dbReference>
<reference evidence="3 4" key="1">
    <citation type="submission" date="2020-04" db="EMBL/GenBank/DDBJ databases">
        <title>Description of novel Gluconacetobacter.</title>
        <authorList>
            <person name="Sombolestani A."/>
        </authorList>
    </citation>
    <scope>NUCLEOTIDE SEQUENCE [LARGE SCALE GENOMIC DNA]</scope>
    <source>
        <strain evidence="3 4">LMG 7603</strain>
    </source>
</reference>
<dbReference type="Pfam" id="PF00106">
    <property type="entry name" value="adh_short"/>
    <property type="match status" value="1"/>
</dbReference>
<protein>
    <submittedName>
        <fullName evidence="3">SDR family NAD(P)-dependent oxidoreductase</fullName>
    </submittedName>
</protein>
<gene>
    <name evidence="3" type="ORF">HLH33_07530</name>
</gene>
<comment type="similarity">
    <text evidence="1">Belongs to the short-chain dehydrogenases/reductases (SDR) family.</text>
</comment>
<evidence type="ECO:0000313" key="3">
    <source>
        <dbReference type="EMBL" id="MBB2156160.1"/>
    </source>
</evidence>
<dbReference type="EMBL" id="JABEQG010000010">
    <property type="protein sequence ID" value="MBB2156160.1"/>
    <property type="molecule type" value="Genomic_DNA"/>
</dbReference>
<sequence>MVQRVAVVTGGSQGTGAAIAARLLADGFDVALTFTGDGDAAQRMADGIAVTGRRVLALRADSGQVTDNSAMVARVMAEFGRIDVLVCAAGFQVPDGLPAAGLAAFLLDVAVRGTMLEAIAAADHMGRDGRMIFVAPAPGAPSGVTGGPAVDAASLHGPAEAALTRFAQGLARDLGPHGITVNVVRPGPADGATQSGMVPPYYEAGDDLVDFVAFLASGPAGFISGATVVAERSKTDAAA</sequence>
<dbReference type="Proteomes" id="UP000550787">
    <property type="component" value="Unassembled WGS sequence"/>
</dbReference>
<dbReference type="AlphaFoldDB" id="A0A7W4FEB1"/>
<dbReference type="GO" id="GO:0016491">
    <property type="term" value="F:oxidoreductase activity"/>
    <property type="evidence" value="ECO:0007669"/>
    <property type="project" value="UniProtKB-KW"/>
</dbReference>
<evidence type="ECO:0000256" key="1">
    <source>
        <dbReference type="ARBA" id="ARBA00006484"/>
    </source>
</evidence>
<name>A0A7W4FEB1_GLUDI</name>
<dbReference type="InterPro" id="IPR036291">
    <property type="entry name" value="NAD(P)-bd_dom_sf"/>
</dbReference>
<evidence type="ECO:0000313" key="4">
    <source>
        <dbReference type="Proteomes" id="UP000550787"/>
    </source>
</evidence>
<dbReference type="InterPro" id="IPR002347">
    <property type="entry name" value="SDR_fam"/>
</dbReference>
<dbReference type="SUPFAM" id="SSF51735">
    <property type="entry name" value="NAD(P)-binding Rossmann-fold domains"/>
    <property type="match status" value="1"/>
</dbReference>
<evidence type="ECO:0000256" key="2">
    <source>
        <dbReference type="ARBA" id="ARBA00023002"/>
    </source>
</evidence>